<proteinExistence type="inferred from homology"/>
<reference evidence="7" key="1">
    <citation type="submission" date="2016-10" db="EMBL/GenBank/DDBJ databases">
        <authorList>
            <person name="Varghese N."/>
            <person name="Submissions S."/>
        </authorList>
    </citation>
    <scope>NUCLEOTIDE SEQUENCE [LARGE SCALE GENOMIC DNA]</scope>
    <source>
        <strain evidence="7">DSM 5463</strain>
    </source>
</reference>
<feature type="transmembrane region" description="Helical" evidence="5">
    <location>
        <begin position="262"/>
        <end position="283"/>
    </location>
</feature>
<organism evidence="6 7">
    <name type="scientific">Caloramator fervidus</name>
    <dbReference type="NCBI Taxonomy" id="29344"/>
    <lineage>
        <taxon>Bacteria</taxon>
        <taxon>Bacillati</taxon>
        <taxon>Bacillota</taxon>
        <taxon>Clostridia</taxon>
        <taxon>Eubacteriales</taxon>
        <taxon>Clostridiaceae</taxon>
        <taxon>Caloramator</taxon>
    </lineage>
</organism>
<dbReference type="EMBL" id="FNUK01000025">
    <property type="protein sequence ID" value="SEG06169.1"/>
    <property type="molecule type" value="Genomic_DNA"/>
</dbReference>
<feature type="transmembrane region" description="Helical" evidence="5">
    <location>
        <begin position="237"/>
        <end position="256"/>
    </location>
</feature>
<dbReference type="Proteomes" id="UP000242850">
    <property type="component" value="Unassembled WGS sequence"/>
</dbReference>
<dbReference type="GO" id="GO:0005886">
    <property type="term" value="C:plasma membrane"/>
    <property type="evidence" value="ECO:0007669"/>
    <property type="project" value="UniProtKB-SubCell"/>
</dbReference>
<evidence type="ECO:0000256" key="4">
    <source>
        <dbReference type="ARBA" id="ARBA00023136"/>
    </source>
</evidence>
<dbReference type="Pfam" id="PF01925">
    <property type="entry name" value="TauE"/>
    <property type="match status" value="2"/>
</dbReference>
<dbReference type="AlphaFoldDB" id="A0A1H5X2P4"/>
<keyword evidence="4 5" id="KW-0472">Membrane</keyword>
<comment type="subcellular location">
    <subcellularLocation>
        <location evidence="5">Cell membrane</location>
        <topology evidence="5">Multi-pass membrane protein</topology>
    </subcellularLocation>
    <subcellularLocation>
        <location evidence="1">Membrane</location>
        <topology evidence="1">Multi-pass membrane protein</topology>
    </subcellularLocation>
</comment>
<evidence type="ECO:0000313" key="7">
    <source>
        <dbReference type="Proteomes" id="UP000242850"/>
    </source>
</evidence>
<gene>
    <name evidence="6" type="ORF">SAMN05660865_01651</name>
</gene>
<evidence type="ECO:0000256" key="5">
    <source>
        <dbReference type="RuleBase" id="RU363041"/>
    </source>
</evidence>
<dbReference type="OrthoDB" id="357960at2"/>
<feature type="transmembrane region" description="Helical" evidence="5">
    <location>
        <begin position="37"/>
        <end position="60"/>
    </location>
</feature>
<comment type="similarity">
    <text evidence="5">Belongs to the 4-toluene sulfonate uptake permease (TSUP) (TC 2.A.102) family.</text>
</comment>
<feature type="transmembrane region" description="Helical" evidence="5">
    <location>
        <begin position="6"/>
        <end position="25"/>
    </location>
</feature>
<evidence type="ECO:0000313" key="6">
    <source>
        <dbReference type="EMBL" id="SEG06169.1"/>
    </source>
</evidence>
<dbReference type="PANTHER" id="PTHR43483">
    <property type="entry name" value="MEMBRANE TRANSPORTER PROTEIN HI_0806-RELATED"/>
    <property type="match status" value="1"/>
</dbReference>
<feature type="transmembrane region" description="Helical" evidence="5">
    <location>
        <begin position="107"/>
        <end position="125"/>
    </location>
</feature>
<keyword evidence="2 5" id="KW-0812">Transmembrane</keyword>
<feature type="transmembrane region" description="Helical" evidence="5">
    <location>
        <begin position="137"/>
        <end position="156"/>
    </location>
</feature>
<feature type="transmembrane region" description="Helical" evidence="5">
    <location>
        <begin position="207"/>
        <end position="225"/>
    </location>
</feature>
<evidence type="ECO:0000256" key="3">
    <source>
        <dbReference type="ARBA" id="ARBA00022989"/>
    </source>
</evidence>
<evidence type="ECO:0000256" key="2">
    <source>
        <dbReference type="ARBA" id="ARBA00022692"/>
    </source>
</evidence>
<keyword evidence="7" id="KW-1185">Reference proteome</keyword>
<evidence type="ECO:0000256" key="1">
    <source>
        <dbReference type="ARBA" id="ARBA00004141"/>
    </source>
</evidence>
<dbReference type="InterPro" id="IPR002781">
    <property type="entry name" value="TM_pro_TauE-like"/>
</dbReference>
<dbReference type="RefSeq" id="WP_103896569.1">
    <property type="nucleotide sequence ID" value="NZ_FNUK01000025.1"/>
</dbReference>
<protein>
    <recommendedName>
        <fullName evidence="5">Probable membrane transporter protein</fullName>
    </recommendedName>
</protein>
<keyword evidence="5" id="KW-1003">Cell membrane</keyword>
<name>A0A1H5X2P4_9CLOT</name>
<sequence length="294" mass="31724">MVNFILGLLVVFAVVFLYFMIKDVVKTYKENRMEKGNFWALGAVGFVTNFFDTLGIGSFAPTTALFKFFNLTEDRTIPGTLNVSMTIPVILEALIFIKVIEVEPITLISMLVAATLGAVVGAGIVSKLDTKKIELGMGFALAVVAIVMLLGQLKLFPSGGDAIGLTGGKLIIAVVANFILGALMTIGIGLYAPCMALVYALGMSPKVAFPIMMGSCAFLMPAASIKFIKEGAYDRKASVAITIFGSIGVFIAAYIVKELPLYWLKWLVIVVIVYTSITMFRAAKKHKEEINSSF</sequence>
<accession>A0A1H5X2P4</accession>
<dbReference type="PANTHER" id="PTHR43483:SF3">
    <property type="entry name" value="MEMBRANE TRANSPORTER PROTEIN HI_0806-RELATED"/>
    <property type="match status" value="1"/>
</dbReference>
<feature type="transmembrane region" description="Helical" evidence="5">
    <location>
        <begin position="80"/>
        <end position="100"/>
    </location>
</feature>
<feature type="transmembrane region" description="Helical" evidence="5">
    <location>
        <begin position="168"/>
        <end position="201"/>
    </location>
</feature>
<keyword evidence="3 5" id="KW-1133">Transmembrane helix</keyword>